<dbReference type="PANTHER" id="PTHR17630">
    <property type="entry name" value="DIENELACTONE HYDROLASE"/>
    <property type="match status" value="1"/>
</dbReference>
<evidence type="ECO:0000259" key="1">
    <source>
        <dbReference type="Pfam" id="PF01738"/>
    </source>
</evidence>
<dbReference type="SUPFAM" id="SSF53474">
    <property type="entry name" value="alpha/beta-Hydrolases"/>
    <property type="match status" value="1"/>
</dbReference>
<name>A0A8H3NMZ2_9EURO</name>
<dbReference type="Pfam" id="PF01738">
    <property type="entry name" value="DLH"/>
    <property type="match status" value="1"/>
</dbReference>
<feature type="domain" description="Dienelactone hydrolase" evidence="1">
    <location>
        <begin position="60"/>
        <end position="268"/>
    </location>
</feature>
<dbReference type="GO" id="GO:0016787">
    <property type="term" value="F:hydrolase activity"/>
    <property type="evidence" value="ECO:0007669"/>
    <property type="project" value="InterPro"/>
</dbReference>
<evidence type="ECO:0000313" key="3">
    <source>
        <dbReference type="Proteomes" id="UP000465221"/>
    </source>
</evidence>
<dbReference type="OrthoDB" id="10019231at2759"/>
<dbReference type="Gene3D" id="3.40.50.1820">
    <property type="entry name" value="alpha/beta hydrolase"/>
    <property type="match status" value="1"/>
</dbReference>
<accession>A0A8H3NMZ2</accession>
<dbReference type="InterPro" id="IPR029058">
    <property type="entry name" value="AB_hydrolase_fold"/>
</dbReference>
<dbReference type="Proteomes" id="UP000465221">
    <property type="component" value="Unassembled WGS sequence"/>
</dbReference>
<dbReference type="AlphaFoldDB" id="A0A8H3NMZ2"/>
<protein>
    <recommendedName>
        <fullName evidence="1">Dienelactone hydrolase domain-containing protein</fullName>
    </recommendedName>
</protein>
<sequence length="272" mass="30472">MLRETRKHNRNEFLQVAAEARLLSISVSACCLKGFEWEGTPTGRTTKLAKNDAYIVGDNPDVAIIIIHDLLGWTFPNVRLLADHYAGETNATVYIPDFFGGEVLPFEPILRGEWEKLDVPGFVGRNSRQIREPEIFDCARTLREKYKKVGVAGFCYGGWAALRLGAKEHQPPLVDCVTVGHPSLLTKKDIDEIAVPVQILAPEHDPVYTSELKRYTFDMVSSLGVPFDYQHYPGVEHGCLTRGDSNKAGEREAMARGKNAAVSWFTQWLHQS</sequence>
<comment type="caution">
    <text evidence="2">The sequence shown here is derived from an EMBL/GenBank/DDBJ whole genome shotgun (WGS) entry which is preliminary data.</text>
</comment>
<gene>
    <name evidence="2" type="ORF">IFM46972_04366</name>
</gene>
<reference evidence="2 3" key="1">
    <citation type="submission" date="2020-01" db="EMBL/GenBank/DDBJ databases">
        <title>Draft genome sequence of Aspergillus udagawae IFM 46972.</title>
        <authorList>
            <person name="Takahashi H."/>
            <person name="Yaguchi T."/>
        </authorList>
    </citation>
    <scope>NUCLEOTIDE SEQUENCE [LARGE SCALE GENOMIC DNA]</scope>
    <source>
        <strain evidence="2 3">IFM 46972</strain>
    </source>
</reference>
<evidence type="ECO:0000313" key="2">
    <source>
        <dbReference type="EMBL" id="GFF34845.1"/>
    </source>
</evidence>
<proteinExistence type="predicted"/>
<dbReference type="PANTHER" id="PTHR17630:SF55">
    <property type="entry name" value="DIENELACTONE HYDROLASE FAMILY PROTEIN (AFU_ORTHOLOGUE AFUA_1G01900)"/>
    <property type="match status" value="1"/>
</dbReference>
<dbReference type="EMBL" id="BLKC01000024">
    <property type="protein sequence ID" value="GFF34845.1"/>
    <property type="molecule type" value="Genomic_DNA"/>
</dbReference>
<organism evidence="2 3">
    <name type="scientific">Aspergillus udagawae</name>
    <dbReference type="NCBI Taxonomy" id="91492"/>
    <lineage>
        <taxon>Eukaryota</taxon>
        <taxon>Fungi</taxon>
        <taxon>Dikarya</taxon>
        <taxon>Ascomycota</taxon>
        <taxon>Pezizomycotina</taxon>
        <taxon>Eurotiomycetes</taxon>
        <taxon>Eurotiomycetidae</taxon>
        <taxon>Eurotiales</taxon>
        <taxon>Aspergillaceae</taxon>
        <taxon>Aspergillus</taxon>
        <taxon>Aspergillus subgen. Fumigati</taxon>
    </lineage>
</organism>
<dbReference type="InterPro" id="IPR002925">
    <property type="entry name" value="Dienelactn_hydro"/>
</dbReference>